<feature type="chain" id="PRO_5013316297" description="F-box domain-containing protein" evidence="1">
    <location>
        <begin position="25"/>
        <end position="124"/>
    </location>
</feature>
<evidence type="ECO:0000313" key="3">
    <source>
        <dbReference type="Proteomes" id="UP000186955"/>
    </source>
</evidence>
<feature type="signal peptide" evidence="1">
    <location>
        <begin position="1"/>
        <end position="24"/>
    </location>
</feature>
<accession>A0A1Q5ULI9</accession>
<sequence length="124" mass="14757">MPPTLFQLHAELLFMICSVLPVGSQNCLALTCMTYYTQSKFVFLDKFFNSPHPASEPSGPCEDNKSDPDWEWFTKFMAERELERELFLTRAQTKYWRFCSSCRKLHPEYEFEEKALNEKDENRH</sequence>
<reference evidence="2 3" key="1">
    <citation type="submission" date="2016-10" db="EMBL/GenBank/DDBJ databases">
        <title>Genome sequence of the ascomycete fungus Penicillium subrubescens.</title>
        <authorList>
            <person name="De Vries R.P."/>
            <person name="Peng M."/>
            <person name="Dilokpimol A."/>
            <person name="Hilden K."/>
            <person name="Makela M.R."/>
            <person name="Grigoriev I."/>
            <person name="Riley R."/>
            <person name="Granchi Z."/>
        </authorList>
    </citation>
    <scope>NUCLEOTIDE SEQUENCE [LARGE SCALE GENOMIC DNA]</scope>
    <source>
        <strain evidence="2 3">CBS 132785</strain>
    </source>
</reference>
<evidence type="ECO:0000313" key="2">
    <source>
        <dbReference type="EMBL" id="OKP13355.1"/>
    </source>
</evidence>
<proteinExistence type="predicted"/>
<protein>
    <recommendedName>
        <fullName evidence="4">F-box domain-containing protein</fullName>
    </recommendedName>
</protein>
<keyword evidence="1" id="KW-0732">Signal</keyword>
<name>A0A1Q5ULI9_9EURO</name>
<comment type="caution">
    <text evidence="2">The sequence shown here is derived from an EMBL/GenBank/DDBJ whole genome shotgun (WGS) entry which is preliminary data.</text>
</comment>
<dbReference type="EMBL" id="MNBE01000130">
    <property type="protein sequence ID" value="OKP13355.1"/>
    <property type="molecule type" value="Genomic_DNA"/>
</dbReference>
<gene>
    <name evidence="2" type="ORF">PENSUB_957</name>
</gene>
<dbReference type="AlphaFoldDB" id="A0A1Q5ULI9"/>
<keyword evidence="3" id="KW-1185">Reference proteome</keyword>
<evidence type="ECO:0000256" key="1">
    <source>
        <dbReference type="SAM" id="SignalP"/>
    </source>
</evidence>
<evidence type="ECO:0008006" key="4">
    <source>
        <dbReference type="Google" id="ProtNLM"/>
    </source>
</evidence>
<dbReference type="Proteomes" id="UP000186955">
    <property type="component" value="Unassembled WGS sequence"/>
</dbReference>
<organism evidence="2 3">
    <name type="scientific">Penicillium subrubescens</name>
    <dbReference type="NCBI Taxonomy" id="1316194"/>
    <lineage>
        <taxon>Eukaryota</taxon>
        <taxon>Fungi</taxon>
        <taxon>Dikarya</taxon>
        <taxon>Ascomycota</taxon>
        <taxon>Pezizomycotina</taxon>
        <taxon>Eurotiomycetes</taxon>
        <taxon>Eurotiomycetidae</taxon>
        <taxon>Eurotiales</taxon>
        <taxon>Aspergillaceae</taxon>
        <taxon>Penicillium</taxon>
    </lineage>
</organism>